<reference evidence="2" key="1">
    <citation type="submission" date="2023-07" db="EMBL/GenBank/DDBJ databases">
        <authorList>
            <consortium name="AG Swart"/>
            <person name="Singh M."/>
            <person name="Singh A."/>
            <person name="Seah K."/>
            <person name="Emmerich C."/>
        </authorList>
    </citation>
    <scope>NUCLEOTIDE SEQUENCE</scope>
    <source>
        <strain evidence="2">DP1</strain>
    </source>
</reference>
<proteinExistence type="predicted"/>
<evidence type="ECO:0000313" key="2">
    <source>
        <dbReference type="EMBL" id="CAI2367110.1"/>
    </source>
</evidence>
<comment type="caution">
    <text evidence="2">The sequence shown here is derived from an EMBL/GenBank/DDBJ whole genome shotgun (WGS) entry which is preliminary data.</text>
</comment>
<dbReference type="EMBL" id="CAMPGE010008205">
    <property type="protein sequence ID" value="CAI2367110.1"/>
    <property type="molecule type" value="Genomic_DNA"/>
</dbReference>
<dbReference type="AlphaFoldDB" id="A0AAD1UKU4"/>
<evidence type="ECO:0000313" key="3">
    <source>
        <dbReference type="Proteomes" id="UP001295684"/>
    </source>
</evidence>
<protein>
    <submittedName>
        <fullName evidence="2">Uncharacterized protein</fullName>
    </submittedName>
</protein>
<organism evidence="2 3">
    <name type="scientific">Euplotes crassus</name>
    <dbReference type="NCBI Taxonomy" id="5936"/>
    <lineage>
        <taxon>Eukaryota</taxon>
        <taxon>Sar</taxon>
        <taxon>Alveolata</taxon>
        <taxon>Ciliophora</taxon>
        <taxon>Intramacronucleata</taxon>
        <taxon>Spirotrichea</taxon>
        <taxon>Hypotrichia</taxon>
        <taxon>Euplotida</taxon>
        <taxon>Euplotidae</taxon>
        <taxon>Moneuplotes</taxon>
    </lineage>
</organism>
<dbReference type="Proteomes" id="UP001295684">
    <property type="component" value="Unassembled WGS sequence"/>
</dbReference>
<accession>A0AAD1UKU4</accession>
<feature type="region of interest" description="Disordered" evidence="1">
    <location>
        <begin position="1"/>
        <end position="53"/>
    </location>
</feature>
<gene>
    <name evidence="2" type="ORF">ECRASSUSDP1_LOCUS8387</name>
</gene>
<keyword evidence="3" id="KW-1185">Reference proteome</keyword>
<evidence type="ECO:0000256" key="1">
    <source>
        <dbReference type="SAM" id="MobiDB-lite"/>
    </source>
</evidence>
<name>A0AAD1UKU4_EUPCR</name>
<sequence length="419" mass="48367">MFPPLNAKKGSKASLELQVSPRIPSNIKDRNEENSNEEGYQMPRSHRSMYKSMKANLSEIESQWERTSLGTAAKNSIKTARQSVDDILRGAKNNRRQLINLKSMVPTTDHESEEYDTDIGMSQKAKSTVSPYDRLKVSLKRKKYMLVKKMPQTLKKPKKAFRVKPKQTTEEEHKAIVEVGFSNIPKLKLNNPFIERQEKLASENKNSQFVAKDLIYFKDIRQKEKNAASMERRPIHPQFSSTFNVTLPFKDTLLDLTPEMPPNQGISTIYNGTPREARLLEKSQEGHNFKNNSPKKFMFNPEKARVAVNDTRENSSSKEVKKKVKKEKHKKVFEKKDKIIITSRDRALVFAKGIKKPKSMRDMLPKRYPNGKVKIMDADLNTIQDEGELEEASSIKSDYRCVIDPNKMKLVEQTIRMLY</sequence>